<name>A0AAE0L7C7_9CHLO</name>
<accession>A0AAE0L7C7</accession>
<feature type="compositionally biased region" description="Basic and acidic residues" evidence="2">
    <location>
        <begin position="209"/>
        <end position="221"/>
    </location>
</feature>
<protein>
    <submittedName>
        <fullName evidence="3">Uncharacterized protein</fullName>
    </submittedName>
</protein>
<evidence type="ECO:0000313" key="4">
    <source>
        <dbReference type="Proteomes" id="UP001190700"/>
    </source>
</evidence>
<dbReference type="EMBL" id="LGRX02007629">
    <property type="protein sequence ID" value="KAK3274607.1"/>
    <property type="molecule type" value="Genomic_DNA"/>
</dbReference>
<evidence type="ECO:0000256" key="2">
    <source>
        <dbReference type="SAM" id="MobiDB-lite"/>
    </source>
</evidence>
<sequence length="373" mass="41305">MKRNARISYRSREAQVMALEQVRMHLHAQLQQLQSSGTLGGEASAGPNGVSSSLQYARSVTRLQHDLAQVDRQMVQLQVDLNESKSQCRFLETEVRNRVGKMEEAYSSPGKASGPAKDARQTPPGPAHSPEEDAARRLWDAERERQLSNAQAVCSQQERRIAHSIEEKRQMEQQIEALQAELAAVERAVTSELMSTAQLPAETASKLREAQAHATRNETARETQSASEGTPMREEELGNHHSCAVRMRAMQQALKQSHEETEIVKSQLKAYQEEVTEIAITAVESIHSPGGIASSGHATPKAMLPVASARTAACPGPSQSPKAFRALTTSVQTQSAEMKRLRKICNEQDEANEILRRKVRLGLRYVSTHRDHP</sequence>
<organism evidence="3 4">
    <name type="scientific">Cymbomonas tetramitiformis</name>
    <dbReference type="NCBI Taxonomy" id="36881"/>
    <lineage>
        <taxon>Eukaryota</taxon>
        <taxon>Viridiplantae</taxon>
        <taxon>Chlorophyta</taxon>
        <taxon>Pyramimonadophyceae</taxon>
        <taxon>Pyramimonadales</taxon>
        <taxon>Pyramimonadaceae</taxon>
        <taxon>Cymbomonas</taxon>
    </lineage>
</organism>
<feature type="region of interest" description="Disordered" evidence="2">
    <location>
        <begin position="104"/>
        <end position="135"/>
    </location>
</feature>
<dbReference type="AlphaFoldDB" id="A0AAE0L7C7"/>
<gene>
    <name evidence="3" type="ORF">CYMTET_17220</name>
</gene>
<evidence type="ECO:0000313" key="3">
    <source>
        <dbReference type="EMBL" id="KAK3274607.1"/>
    </source>
</evidence>
<reference evidence="3 4" key="1">
    <citation type="journal article" date="2015" name="Genome Biol. Evol.">
        <title>Comparative Genomics of a Bacterivorous Green Alga Reveals Evolutionary Causalities and Consequences of Phago-Mixotrophic Mode of Nutrition.</title>
        <authorList>
            <person name="Burns J.A."/>
            <person name="Paasch A."/>
            <person name="Narechania A."/>
            <person name="Kim E."/>
        </authorList>
    </citation>
    <scope>NUCLEOTIDE SEQUENCE [LARGE SCALE GENOMIC DNA]</scope>
    <source>
        <strain evidence="3 4">PLY_AMNH</strain>
    </source>
</reference>
<dbReference type="Proteomes" id="UP001190700">
    <property type="component" value="Unassembled WGS sequence"/>
</dbReference>
<feature type="coiled-coil region" evidence="1">
    <location>
        <begin position="154"/>
        <end position="188"/>
    </location>
</feature>
<evidence type="ECO:0000256" key="1">
    <source>
        <dbReference type="SAM" id="Coils"/>
    </source>
</evidence>
<feature type="region of interest" description="Disordered" evidence="2">
    <location>
        <begin position="209"/>
        <end position="239"/>
    </location>
</feature>
<keyword evidence="1" id="KW-0175">Coiled coil</keyword>
<keyword evidence="4" id="KW-1185">Reference proteome</keyword>
<proteinExistence type="predicted"/>
<comment type="caution">
    <text evidence="3">The sequence shown here is derived from an EMBL/GenBank/DDBJ whole genome shotgun (WGS) entry which is preliminary data.</text>
</comment>
<feature type="coiled-coil region" evidence="1">
    <location>
        <begin position="60"/>
        <end position="94"/>
    </location>
</feature>